<gene>
    <name evidence="12" type="ORF">C8N40_107138</name>
</gene>
<evidence type="ECO:0000256" key="10">
    <source>
        <dbReference type="ARBA" id="ARBA00023170"/>
    </source>
</evidence>
<dbReference type="EMBL" id="QBKI01000007">
    <property type="protein sequence ID" value="PTX18099.1"/>
    <property type="molecule type" value="Genomic_DNA"/>
</dbReference>
<dbReference type="AlphaFoldDB" id="A0A2T5YFK4"/>
<dbReference type="Pfam" id="PF00360">
    <property type="entry name" value="PHY"/>
    <property type="match status" value="1"/>
</dbReference>
<keyword evidence="5" id="KW-0547">Nucleotide-binding</keyword>
<dbReference type="PANTHER" id="PTHR43065">
    <property type="entry name" value="SENSOR HISTIDINE KINASE"/>
    <property type="match status" value="1"/>
</dbReference>
<evidence type="ECO:0000256" key="9">
    <source>
        <dbReference type="ARBA" id="ARBA00023012"/>
    </source>
</evidence>
<evidence type="ECO:0000313" key="12">
    <source>
        <dbReference type="EMBL" id="PTX18099.1"/>
    </source>
</evidence>
<dbReference type="SUPFAM" id="SSF55781">
    <property type="entry name" value="GAF domain-like"/>
    <property type="match status" value="2"/>
</dbReference>
<accession>A0A2T5YFK4</accession>
<dbReference type="OrthoDB" id="9766459at2"/>
<dbReference type="Proteomes" id="UP000244225">
    <property type="component" value="Unassembled WGS sequence"/>
</dbReference>
<evidence type="ECO:0000256" key="1">
    <source>
        <dbReference type="ARBA" id="ARBA00022543"/>
    </source>
</evidence>
<keyword evidence="6" id="KW-0418">Kinase</keyword>
<keyword evidence="7" id="KW-0067">ATP-binding</keyword>
<dbReference type="GO" id="GO:0005524">
    <property type="term" value="F:ATP binding"/>
    <property type="evidence" value="ECO:0007669"/>
    <property type="project" value="UniProtKB-KW"/>
</dbReference>
<dbReference type="GO" id="GO:0009881">
    <property type="term" value="F:photoreceptor activity"/>
    <property type="evidence" value="ECO:0007669"/>
    <property type="project" value="UniProtKB-KW"/>
</dbReference>
<keyword evidence="9" id="KW-0902">Two-component regulatory system</keyword>
<evidence type="ECO:0000256" key="2">
    <source>
        <dbReference type="ARBA" id="ARBA00022553"/>
    </source>
</evidence>
<evidence type="ECO:0000313" key="13">
    <source>
        <dbReference type="Proteomes" id="UP000244225"/>
    </source>
</evidence>
<evidence type="ECO:0000256" key="8">
    <source>
        <dbReference type="ARBA" id="ARBA00022991"/>
    </source>
</evidence>
<proteinExistence type="predicted"/>
<dbReference type="InterPro" id="IPR043150">
    <property type="entry name" value="Phytochrome_PHY_sf"/>
</dbReference>
<dbReference type="PANTHER" id="PTHR43065:SF10">
    <property type="entry name" value="PEROXIDE STRESS-ACTIVATED HISTIDINE KINASE MAK3"/>
    <property type="match status" value="1"/>
</dbReference>
<organism evidence="12 13">
    <name type="scientific">Pontibacter mucosus</name>
    <dbReference type="NCBI Taxonomy" id="1649266"/>
    <lineage>
        <taxon>Bacteria</taxon>
        <taxon>Pseudomonadati</taxon>
        <taxon>Bacteroidota</taxon>
        <taxon>Cytophagia</taxon>
        <taxon>Cytophagales</taxon>
        <taxon>Hymenobacteraceae</taxon>
        <taxon>Pontibacter</taxon>
    </lineage>
</organism>
<dbReference type="SMART" id="SM00065">
    <property type="entry name" value="GAF"/>
    <property type="match status" value="1"/>
</dbReference>
<dbReference type="Gene3D" id="3.30.450.20">
    <property type="entry name" value="PAS domain"/>
    <property type="match status" value="1"/>
</dbReference>
<evidence type="ECO:0000256" key="6">
    <source>
        <dbReference type="ARBA" id="ARBA00022777"/>
    </source>
</evidence>
<keyword evidence="4" id="KW-0808">Transferase</keyword>
<keyword evidence="13" id="KW-1185">Reference proteome</keyword>
<dbReference type="Gene3D" id="3.30.450.40">
    <property type="match status" value="1"/>
</dbReference>
<dbReference type="InterPro" id="IPR003018">
    <property type="entry name" value="GAF"/>
</dbReference>
<dbReference type="InterPro" id="IPR000014">
    <property type="entry name" value="PAS"/>
</dbReference>
<dbReference type="CDD" id="cd00130">
    <property type="entry name" value="PAS"/>
    <property type="match status" value="1"/>
</dbReference>
<dbReference type="InterPro" id="IPR001294">
    <property type="entry name" value="Phytochrome"/>
</dbReference>
<evidence type="ECO:0000256" key="3">
    <source>
        <dbReference type="ARBA" id="ARBA00022606"/>
    </source>
</evidence>
<protein>
    <submittedName>
        <fullName evidence="12">PAS domain-containing protein</fullName>
    </submittedName>
</protein>
<evidence type="ECO:0000256" key="5">
    <source>
        <dbReference type="ARBA" id="ARBA00022741"/>
    </source>
</evidence>
<dbReference type="GO" id="GO:0006355">
    <property type="term" value="P:regulation of DNA-templated transcription"/>
    <property type="evidence" value="ECO:0007669"/>
    <property type="project" value="InterPro"/>
</dbReference>
<dbReference type="SUPFAM" id="SSF55785">
    <property type="entry name" value="PYP-like sensor domain (PAS domain)"/>
    <property type="match status" value="1"/>
</dbReference>
<keyword evidence="10" id="KW-0675">Receptor</keyword>
<dbReference type="Pfam" id="PF01590">
    <property type="entry name" value="GAF"/>
    <property type="match status" value="1"/>
</dbReference>
<keyword evidence="3" id="KW-0716">Sensory transduction</keyword>
<comment type="caution">
    <text evidence="12">The sequence shown here is derived from an EMBL/GenBank/DDBJ whole genome shotgun (WGS) entry which is preliminary data.</text>
</comment>
<dbReference type="GO" id="GO:0016301">
    <property type="term" value="F:kinase activity"/>
    <property type="evidence" value="ECO:0007669"/>
    <property type="project" value="UniProtKB-KW"/>
</dbReference>
<reference evidence="12 13" key="1">
    <citation type="submission" date="2018-04" db="EMBL/GenBank/DDBJ databases">
        <title>Genomic Encyclopedia of Archaeal and Bacterial Type Strains, Phase II (KMG-II): from individual species to whole genera.</title>
        <authorList>
            <person name="Goeker M."/>
        </authorList>
    </citation>
    <scope>NUCLEOTIDE SEQUENCE [LARGE SCALE GENOMIC DNA]</scope>
    <source>
        <strain evidence="12 13">DSM 100162</strain>
    </source>
</reference>
<dbReference type="GO" id="GO:0009584">
    <property type="term" value="P:detection of visible light"/>
    <property type="evidence" value="ECO:0007669"/>
    <property type="project" value="InterPro"/>
</dbReference>
<dbReference type="PRINTS" id="PR01033">
    <property type="entry name" value="PHYTOCHROME"/>
</dbReference>
<sequence>MEKPTAPVNINVEKNYDSEFCGSIPLHLVNLVQPHGVLLVLDKQDLRILQVSENVERFLFAKPDELLGLPFSDLLAEGQYEDILAKLHTQDSQDKIPLTLRFQVQGRETAFSVLILPQQDYVLAELEESVDSPKESFVRLYQHIKYITSLLKQAGTYPEIAQRAAEELKQFSGFDRVLVYQFDPKWNGIVIAQAKEEDMADYLGLRFPASDVPKQARDLYFRNPYRLIPTRDYKPVRLIPVLNPLTQRFTDLSESSLRSVANVHLEYLANMNITASMSLPIIIDGQLWGLISCHHKTARYPGYEMRSAMELLSGILSAQLEAKQREEVMALRVQLRSMHVKLVEQLYDATHFADGLLKKGDSLKELLSLGGAAVVYEGNIWLSGDTPGKDEVRELASWLRRNKSGLFATSMLTHDYPHSKGYKEVASGLIAMPINAEQGDFILGFRPEVAKTIAWGGNPNNAVQMEPDGKSYHPRNSFAIYQETVKNTSQPWSMEELEAAEKLRNAVLEKIVKERY</sequence>
<keyword evidence="2" id="KW-0597">Phosphoprotein</keyword>
<dbReference type="GO" id="GO:0000160">
    <property type="term" value="P:phosphorelay signal transduction system"/>
    <property type="evidence" value="ECO:0007669"/>
    <property type="project" value="UniProtKB-KW"/>
</dbReference>
<dbReference type="InterPro" id="IPR013515">
    <property type="entry name" value="Phytochrome_cen-reg"/>
</dbReference>
<keyword evidence="8" id="KW-0157">Chromophore</keyword>
<evidence type="ECO:0000256" key="4">
    <source>
        <dbReference type="ARBA" id="ARBA00022679"/>
    </source>
</evidence>
<feature type="domain" description="Phytochrome chromophore attachment site" evidence="11">
    <location>
        <begin position="156"/>
        <end position="314"/>
    </location>
</feature>
<dbReference type="PROSITE" id="PS50046">
    <property type="entry name" value="PHYTOCHROME_2"/>
    <property type="match status" value="1"/>
</dbReference>
<dbReference type="InterPro" id="IPR035965">
    <property type="entry name" value="PAS-like_dom_sf"/>
</dbReference>
<dbReference type="InterPro" id="IPR016132">
    <property type="entry name" value="Phyto_chromo_attachment"/>
</dbReference>
<name>A0A2T5YFK4_9BACT</name>
<evidence type="ECO:0000256" key="7">
    <source>
        <dbReference type="ARBA" id="ARBA00022840"/>
    </source>
</evidence>
<dbReference type="Gene3D" id="3.30.450.270">
    <property type="match status" value="1"/>
</dbReference>
<dbReference type="RefSeq" id="WP_108212532.1">
    <property type="nucleotide sequence ID" value="NZ_QBKI01000007.1"/>
</dbReference>
<dbReference type="InterPro" id="IPR013654">
    <property type="entry name" value="PAS_2"/>
</dbReference>
<evidence type="ECO:0000259" key="11">
    <source>
        <dbReference type="PROSITE" id="PS50046"/>
    </source>
</evidence>
<keyword evidence="1" id="KW-0600">Photoreceptor protein</keyword>
<dbReference type="Pfam" id="PF08446">
    <property type="entry name" value="PAS_2"/>
    <property type="match status" value="1"/>
</dbReference>
<dbReference type="InterPro" id="IPR029016">
    <property type="entry name" value="GAF-like_dom_sf"/>
</dbReference>